<comment type="pathway">
    <text evidence="9">Cofactor biosynthesis; tetrahydrofolate biosynthesis; 2-amino-4-hydroxy-6-hydroxymethyl-7,8-dihydropteridine diphosphate from 7,8-dihydroneopterin triphosphate: step 3/4.</text>
</comment>
<reference evidence="12 13" key="1">
    <citation type="submission" date="2021-01" db="EMBL/GenBank/DDBJ databases">
        <title>Whole genome shotgun sequence of Cellulomonas phragmiteti NBRC 110785.</title>
        <authorList>
            <person name="Komaki H."/>
            <person name="Tamura T."/>
        </authorList>
    </citation>
    <scope>NUCLEOTIDE SEQUENCE [LARGE SCALE GENOMIC DNA]</scope>
    <source>
        <strain evidence="12 13">NBRC 110785</strain>
    </source>
</reference>
<feature type="region of interest" description="Disordered" evidence="10">
    <location>
        <begin position="135"/>
        <end position="168"/>
    </location>
</feature>
<evidence type="ECO:0000256" key="6">
    <source>
        <dbReference type="ARBA" id="ARBA00022777"/>
    </source>
</evidence>
<keyword evidence="4" id="KW-0808">Transferase</keyword>
<dbReference type="PROSITE" id="PS00794">
    <property type="entry name" value="HPPK"/>
    <property type="match status" value="1"/>
</dbReference>
<dbReference type="RefSeq" id="WP_203675810.1">
    <property type="nucleotide sequence ID" value="NZ_BONP01000028.1"/>
</dbReference>
<evidence type="ECO:0000256" key="2">
    <source>
        <dbReference type="ARBA" id="ARBA00005051"/>
    </source>
</evidence>
<comment type="catalytic activity">
    <reaction evidence="1">
        <text>6-hydroxymethyl-7,8-dihydropterin + ATP = (7,8-dihydropterin-6-yl)methyl diphosphate + AMP + H(+)</text>
        <dbReference type="Rhea" id="RHEA:11412"/>
        <dbReference type="ChEBI" id="CHEBI:15378"/>
        <dbReference type="ChEBI" id="CHEBI:30616"/>
        <dbReference type="ChEBI" id="CHEBI:44841"/>
        <dbReference type="ChEBI" id="CHEBI:72950"/>
        <dbReference type="ChEBI" id="CHEBI:456215"/>
        <dbReference type="EC" id="2.7.6.3"/>
    </reaction>
</comment>
<dbReference type="InterPro" id="IPR000550">
    <property type="entry name" value="Hppk"/>
</dbReference>
<dbReference type="SMART" id="SM00905">
    <property type="entry name" value="FolB"/>
    <property type="match status" value="1"/>
</dbReference>
<comment type="similarity">
    <text evidence="3">In the N-terminal section; belongs to the DHNA family.</text>
</comment>
<dbReference type="Gene3D" id="3.30.70.560">
    <property type="entry name" value="7,8-Dihydro-6-hydroxymethylpterin-pyrophosphokinase HPPK"/>
    <property type="match status" value="1"/>
</dbReference>
<keyword evidence="7" id="KW-0067">ATP-binding</keyword>
<dbReference type="EC" id="4.1.2.25" evidence="9"/>
<keyword evidence="9" id="KW-0456">Lyase</keyword>
<evidence type="ECO:0000256" key="7">
    <source>
        <dbReference type="ARBA" id="ARBA00022840"/>
    </source>
</evidence>
<dbReference type="SUPFAM" id="SSF55083">
    <property type="entry name" value="6-hydroxymethyl-7,8-dihydropterin pyrophosphokinase, HPPK"/>
    <property type="match status" value="1"/>
</dbReference>
<evidence type="ECO:0000259" key="11">
    <source>
        <dbReference type="PROSITE" id="PS00794"/>
    </source>
</evidence>
<name>A0ABQ4DQB9_9CELL</name>
<comment type="catalytic activity">
    <reaction evidence="9">
        <text>7,8-dihydroneopterin = 6-hydroxymethyl-7,8-dihydropterin + glycolaldehyde</text>
        <dbReference type="Rhea" id="RHEA:10540"/>
        <dbReference type="ChEBI" id="CHEBI:17001"/>
        <dbReference type="ChEBI" id="CHEBI:17071"/>
        <dbReference type="ChEBI" id="CHEBI:44841"/>
        <dbReference type="EC" id="4.1.2.25"/>
    </reaction>
</comment>
<keyword evidence="13" id="KW-1185">Reference proteome</keyword>
<dbReference type="InterPro" id="IPR006157">
    <property type="entry name" value="FolB_dom"/>
</dbReference>
<dbReference type="Pfam" id="PF01288">
    <property type="entry name" value="HPPK"/>
    <property type="match status" value="1"/>
</dbReference>
<dbReference type="NCBIfam" id="TIGR00526">
    <property type="entry name" value="folB_dom"/>
    <property type="match status" value="1"/>
</dbReference>
<feature type="compositionally biased region" description="Pro residues" evidence="10">
    <location>
        <begin position="189"/>
        <end position="210"/>
    </location>
</feature>
<evidence type="ECO:0000256" key="4">
    <source>
        <dbReference type="ARBA" id="ARBA00022679"/>
    </source>
</evidence>
<evidence type="ECO:0000256" key="3">
    <source>
        <dbReference type="ARBA" id="ARBA00009640"/>
    </source>
</evidence>
<evidence type="ECO:0000313" key="12">
    <source>
        <dbReference type="EMBL" id="GIG41529.1"/>
    </source>
</evidence>
<evidence type="ECO:0000256" key="10">
    <source>
        <dbReference type="SAM" id="MobiDB-lite"/>
    </source>
</evidence>
<evidence type="ECO:0000256" key="5">
    <source>
        <dbReference type="ARBA" id="ARBA00022741"/>
    </source>
</evidence>
<dbReference type="Gene3D" id="3.30.1130.10">
    <property type="match status" value="1"/>
</dbReference>
<dbReference type="Pfam" id="PF02152">
    <property type="entry name" value="FolB"/>
    <property type="match status" value="1"/>
</dbReference>
<keyword evidence="6" id="KW-0418">Kinase</keyword>
<evidence type="ECO:0000256" key="8">
    <source>
        <dbReference type="ARBA" id="ARBA00022909"/>
    </source>
</evidence>
<protein>
    <recommendedName>
        <fullName evidence="9">Bifunctional folate synthesis protein</fullName>
    </recommendedName>
    <domain>
        <recommendedName>
            <fullName evidence="9">Dihydroneopterin aldolase</fullName>
            <shortName evidence="9">DHNA</shortName>
            <ecNumber evidence="9">4.1.2.25</ecNumber>
        </recommendedName>
        <alternativeName>
            <fullName evidence="9">7,8-dihydroneopterin aldolase</fullName>
        </alternativeName>
    </domain>
    <domain>
        <recommendedName>
            <fullName evidence="9">2-amino-4-hydroxy-6-hydroxymethyldihydropteridine pyrophosphokinase</fullName>
            <ecNumber evidence="9">2.7.6.3</ecNumber>
        </recommendedName>
        <alternativeName>
            <fullName evidence="9">6-hydroxymethyl-7,8-dihydropterin pyrophosphokinase</fullName>
            <shortName evidence="9">PPPK</shortName>
        </alternativeName>
        <alternativeName>
            <fullName evidence="9">7,8-dihydro-6-hydroxymethylpterin pyrophosphokinase</fullName>
            <shortName evidence="9">HPPK</shortName>
        </alternativeName>
    </domain>
</protein>
<feature type="region of interest" description="Disordered" evidence="10">
    <location>
        <begin position="189"/>
        <end position="238"/>
    </location>
</feature>
<comment type="pathway">
    <text evidence="2">Cofactor biosynthesis; tetrahydrofolate biosynthesis; 2-amino-4-hydroxy-6-hydroxymethyl-7,8-dihydropteridine diphosphate from 7,8-dihydroneopterin triphosphate: step 4/4.</text>
</comment>
<dbReference type="InterPro" id="IPR035907">
    <property type="entry name" value="Hppk_sf"/>
</dbReference>
<dbReference type="PANTHER" id="PTHR43071">
    <property type="entry name" value="2-AMINO-4-HYDROXY-6-HYDROXYMETHYLDIHYDROPTERIDINE PYROPHOSPHOKINASE"/>
    <property type="match status" value="1"/>
</dbReference>
<comment type="function">
    <text evidence="9">Catalyzes the conversion of 7,8-dihydroneopterin to 6-hydroxymethyl-7,8-dihydropterin.</text>
</comment>
<organism evidence="12 13">
    <name type="scientific">Cellulomonas phragmiteti</name>
    <dbReference type="NCBI Taxonomy" id="478780"/>
    <lineage>
        <taxon>Bacteria</taxon>
        <taxon>Bacillati</taxon>
        <taxon>Actinomycetota</taxon>
        <taxon>Actinomycetes</taxon>
        <taxon>Micrococcales</taxon>
        <taxon>Cellulomonadaceae</taxon>
        <taxon>Cellulomonas</taxon>
    </lineage>
</organism>
<dbReference type="NCBIfam" id="TIGR01498">
    <property type="entry name" value="folK"/>
    <property type="match status" value="1"/>
</dbReference>
<dbReference type="CDD" id="cd00534">
    <property type="entry name" value="DHNA_DHNTPE"/>
    <property type="match status" value="1"/>
</dbReference>
<gene>
    <name evidence="12" type="ORF">Cph01nite_32910</name>
</gene>
<evidence type="ECO:0000256" key="1">
    <source>
        <dbReference type="ARBA" id="ARBA00000198"/>
    </source>
</evidence>
<dbReference type="CDD" id="cd00483">
    <property type="entry name" value="HPPK"/>
    <property type="match status" value="1"/>
</dbReference>
<sequence>MNVQDDVHDEGGRRLDQIRLTGISATGYHGVFGHERRDGQTFVADVVVHMDTRRAAAGDDLAHTVDYGEVAQLVAAVLAGDPVDLIETVAERIAATVLARPHVQAVDVAVHKPQAPITVPFGDVVVSIRRDRTKLPAAEPYRPPTGQVRRPTDAGARPRTAPLPLTADPVLPSLGAPLTAAPLAAASPVPAPLGPPGTPPVAGPASPPQGSPAAPAPDASRLGHDTGPDGAGAVVVGPAPTGAVPTGVMPAVTAAAPDGPPTELMAPLPDVVEGEIVLDALDEPPSQPVRAVLALGANLGPAQETLRQAVADLAATPGLEVVAVSPLARTAAVGPEQPDYLNAVVLTRTTLAARELLRAVHAVEQRHGRERLEHWGPRTLDVDIVVYGETLAVTDDLELPHPRAHERAFVLQPWAQVDPDAQLPGLGGGPVAQLAATAPDRDGVRWMALDWLTAPVPAANPEPDGVPSGETHLP</sequence>
<evidence type="ECO:0000313" key="13">
    <source>
        <dbReference type="Proteomes" id="UP000614741"/>
    </source>
</evidence>
<dbReference type="Proteomes" id="UP000614741">
    <property type="component" value="Unassembled WGS sequence"/>
</dbReference>
<dbReference type="EMBL" id="BONP01000028">
    <property type="protein sequence ID" value="GIG41529.1"/>
    <property type="molecule type" value="Genomic_DNA"/>
</dbReference>
<keyword evidence="8 9" id="KW-0289">Folate biosynthesis</keyword>
<dbReference type="PANTHER" id="PTHR43071:SF1">
    <property type="entry name" value="2-AMINO-4-HYDROXY-6-HYDROXYMETHYLDIHYDROPTERIDINE PYROPHOSPHOKINASE"/>
    <property type="match status" value="1"/>
</dbReference>
<feature type="compositionally biased region" description="Low complexity" evidence="10">
    <location>
        <begin position="211"/>
        <end position="220"/>
    </location>
</feature>
<dbReference type="EC" id="2.7.6.3" evidence="9"/>
<evidence type="ECO:0000256" key="9">
    <source>
        <dbReference type="RuleBase" id="RU362079"/>
    </source>
</evidence>
<feature type="domain" description="7,8-dihydro-6-hydroxymethylpterin-pyrophosphokinase" evidence="11">
    <location>
        <begin position="374"/>
        <end position="385"/>
    </location>
</feature>
<accession>A0ABQ4DQB9</accession>
<dbReference type="NCBIfam" id="TIGR00525">
    <property type="entry name" value="folB"/>
    <property type="match status" value="1"/>
</dbReference>
<dbReference type="InterPro" id="IPR006156">
    <property type="entry name" value="Dihydroneopterin_aldolase"/>
</dbReference>
<comment type="similarity">
    <text evidence="9">Belongs to the DHNA family.</text>
</comment>
<keyword evidence="5" id="KW-0547">Nucleotide-binding</keyword>
<dbReference type="SUPFAM" id="SSF55620">
    <property type="entry name" value="Tetrahydrobiopterin biosynthesis enzymes-like"/>
    <property type="match status" value="1"/>
</dbReference>
<proteinExistence type="inferred from homology"/>
<dbReference type="InterPro" id="IPR043133">
    <property type="entry name" value="GTP-CH-I_C/QueF"/>
</dbReference>
<comment type="caution">
    <text evidence="12">The sequence shown here is derived from an EMBL/GenBank/DDBJ whole genome shotgun (WGS) entry which is preliminary data.</text>
</comment>